<evidence type="ECO:0000259" key="5">
    <source>
        <dbReference type="PROSITE" id="PS50977"/>
    </source>
</evidence>
<sequence>MARQERATRTRLAILNSAAEVFDEVGYEAAAISEILRRSETTKGALYFHFPSKRELAQEVLAKQLSVVPRVVPQNLVLQEAVDATLILAHMLRSGDGILRGSVRLTVEEGTPQDGLDRRMPMHNWVEHNRELLSRADKAGEILPDVDIEAAAQMFVAGFTGTQLLSKLLTGFDDMLERSAVMTKHLVTSIAVPSVLVRLDFTPERGRRVYEQAVKLRSDAEVPTNV</sequence>
<dbReference type="PROSITE" id="PS50977">
    <property type="entry name" value="HTH_TETR_2"/>
    <property type="match status" value="1"/>
</dbReference>
<dbReference type="Pfam" id="PF00440">
    <property type="entry name" value="TetR_N"/>
    <property type="match status" value="1"/>
</dbReference>
<dbReference type="InterPro" id="IPR009057">
    <property type="entry name" value="Homeodomain-like_sf"/>
</dbReference>
<dbReference type="PANTHER" id="PTHR30055">
    <property type="entry name" value="HTH-TYPE TRANSCRIPTIONAL REGULATOR RUTR"/>
    <property type="match status" value="1"/>
</dbReference>
<dbReference type="PRINTS" id="PR00455">
    <property type="entry name" value="HTHTETR"/>
</dbReference>
<accession>A0A1G9J3J1</accession>
<evidence type="ECO:0000313" key="7">
    <source>
        <dbReference type="Proteomes" id="UP000199155"/>
    </source>
</evidence>
<dbReference type="Gene3D" id="1.10.357.10">
    <property type="entry name" value="Tetracycline Repressor, domain 2"/>
    <property type="match status" value="1"/>
</dbReference>
<dbReference type="OrthoDB" id="3237195at2"/>
<dbReference type="InterPro" id="IPR001647">
    <property type="entry name" value="HTH_TetR"/>
</dbReference>
<dbReference type="Proteomes" id="UP000199155">
    <property type="component" value="Unassembled WGS sequence"/>
</dbReference>
<keyword evidence="3" id="KW-0804">Transcription</keyword>
<dbReference type="InterPro" id="IPR036271">
    <property type="entry name" value="Tet_transcr_reg_TetR-rel_C_sf"/>
</dbReference>
<dbReference type="AlphaFoldDB" id="A0A1G9J3J1"/>
<keyword evidence="1" id="KW-0805">Transcription regulation</keyword>
<dbReference type="NCBIfam" id="NF041196">
    <property type="entry name" value="ScbR_bind_reg"/>
    <property type="match status" value="1"/>
</dbReference>
<dbReference type="RefSeq" id="WP_093617772.1">
    <property type="nucleotide sequence ID" value="NZ_FNFF01000027.1"/>
</dbReference>
<keyword evidence="2 4" id="KW-0238">DNA-binding</keyword>
<dbReference type="EMBL" id="FNFF01000027">
    <property type="protein sequence ID" value="SDL31901.1"/>
    <property type="molecule type" value="Genomic_DNA"/>
</dbReference>
<dbReference type="InterPro" id="IPR047923">
    <property type="entry name" value="ArpA-like"/>
</dbReference>
<reference evidence="6 7" key="1">
    <citation type="submission" date="2016-10" db="EMBL/GenBank/DDBJ databases">
        <authorList>
            <person name="de Groot N.N."/>
        </authorList>
    </citation>
    <scope>NUCLEOTIDE SEQUENCE [LARGE SCALE GENOMIC DNA]</scope>
    <source>
        <strain evidence="6 7">CGMCC 4.5727</strain>
    </source>
</reference>
<dbReference type="InterPro" id="IPR050109">
    <property type="entry name" value="HTH-type_TetR-like_transc_reg"/>
</dbReference>
<feature type="domain" description="HTH tetR-type" evidence="5">
    <location>
        <begin position="8"/>
        <end position="68"/>
    </location>
</feature>
<organism evidence="6 7">
    <name type="scientific">Streptomyces indicus</name>
    <dbReference type="NCBI Taxonomy" id="417292"/>
    <lineage>
        <taxon>Bacteria</taxon>
        <taxon>Bacillati</taxon>
        <taxon>Actinomycetota</taxon>
        <taxon>Actinomycetes</taxon>
        <taxon>Kitasatosporales</taxon>
        <taxon>Streptomycetaceae</taxon>
        <taxon>Streptomyces</taxon>
    </lineage>
</organism>
<evidence type="ECO:0000313" key="6">
    <source>
        <dbReference type="EMBL" id="SDL31901.1"/>
    </source>
</evidence>
<keyword evidence="7" id="KW-1185">Reference proteome</keyword>
<feature type="DNA-binding region" description="H-T-H motif" evidence="4">
    <location>
        <begin position="31"/>
        <end position="50"/>
    </location>
</feature>
<evidence type="ECO:0000256" key="4">
    <source>
        <dbReference type="PROSITE-ProRule" id="PRU00335"/>
    </source>
</evidence>
<proteinExistence type="predicted"/>
<evidence type="ECO:0000256" key="3">
    <source>
        <dbReference type="ARBA" id="ARBA00023163"/>
    </source>
</evidence>
<dbReference type="SUPFAM" id="SSF48498">
    <property type="entry name" value="Tetracyclin repressor-like, C-terminal domain"/>
    <property type="match status" value="1"/>
</dbReference>
<gene>
    <name evidence="6" type="ORF">SAMN05421806_12721</name>
</gene>
<evidence type="ECO:0000256" key="2">
    <source>
        <dbReference type="ARBA" id="ARBA00023125"/>
    </source>
</evidence>
<dbReference type="STRING" id="417292.SAMN05421806_12721"/>
<dbReference type="SUPFAM" id="SSF46689">
    <property type="entry name" value="Homeodomain-like"/>
    <property type="match status" value="1"/>
</dbReference>
<dbReference type="GO" id="GO:0000976">
    <property type="term" value="F:transcription cis-regulatory region binding"/>
    <property type="evidence" value="ECO:0007669"/>
    <property type="project" value="TreeGrafter"/>
</dbReference>
<protein>
    <submittedName>
        <fullName evidence="6">DNA-binding transcriptional regulator, AcrR family</fullName>
    </submittedName>
</protein>
<name>A0A1G9J3J1_9ACTN</name>
<dbReference type="GO" id="GO:0003700">
    <property type="term" value="F:DNA-binding transcription factor activity"/>
    <property type="evidence" value="ECO:0007669"/>
    <property type="project" value="TreeGrafter"/>
</dbReference>
<dbReference type="PANTHER" id="PTHR30055:SF234">
    <property type="entry name" value="HTH-TYPE TRANSCRIPTIONAL REGULATOR BETI"/>
    <property type="match status" value="1"/>
</dbReference>
<evidence type="ECO:0000256" key="1">
    <source>
        <dbReference type="ARBA" id="ARBA00023015"/>
    </source>
</evidence>